<evidence type="ECO:0000256" key="1">
    <source>
        <dbReference type="SAM" id="MobiDB-lite"/>
    </source>
</evidence>
<organism evidence="3 4">
    <name type="scientific">Tropilaelaps mercedesae</name>
    <dbReference type="NCBI Taxonomy" id="418985"/>
    <lineage>
        <taxon>Eukaryota</taxon>
        <taxon>Metazoa</taxon>
        <taxon>Ecdysozoa</taxon>
        <taxon>Arthropoda</taxon>
        <taxon>Chelicerata</taxon>
        <taxon>Arachnida</taxon>
        <taxon>Acari</taxon>
        <taxon>Parasitiformes</taxon>
        <taxon>Mesostigmata</taxon>
        <taxon>Gamasina</taxon>
        <taxon>Dermanyssoidea</taxon>
        <taxon>Laelapidae</taxon>
        <taxon>Tropilaelaps</taxon>
    </lineage>
</organism>
<feature type="domain" description="CRIB" evidence="2">
    <location>
        <begin position="33"/>
        <end position="90"/>
    </location>
</feature>
<evidence type="ECO:0000313" key="4">
    <source>
        <dbReference type="Proteomes" id="UP000192247"/>
    </source>
</evidence>
<evidence type="ECO:0000313" key="3">
    <source>
        <dbReference type="EMBL" id="OQR79719.1"/>
    </source>
</evidence>
<reference evidence="3 4" key="1">
    <citation type="journal article" date="2017" name="Gigascience">
        <title>Draft genome of the honey bee ectoparasitic mite, Tropilaelaps mercedesae, is shaped by the parasitic life history.</title>
        <authorList>
            <person name="Dong X."/>
            <person name="Armstrong S.D."/>
            <person name="Xia D."/>
            <person name="Makepeace B.L."/>
            <person name="Darby A.C."/>
            <person name="Kadowaki T."/>
        </authorList>
    </citation>
    <scope>NUCLEOTIDE SEQUENCE [LARGE SCALE GENOMIC DNA]</scope>
    <source>
        <strain evidence="3">Wuxi-XJTLU</strain>
    </source>
</reference>
<feature type="compositionally biased region" description="Low complexity" evidence="1">
    <location>
        <begin position="1"/>
        <end position="28"/>
    </location>
</feature>
<dbReference type="EMBL" id="MNPL01000769">
    <property type="protein sequence ID" value="OQR79719.1"/>
    <property type="molecule type" value="Genomic_DNA"/>
</dbReference>
<dbReference type="AlphaFoldDB" id="A0A1V9Y1W0"/>
<dbReference type="GO" id="GO:0016301">
    <property type="term" value="F:kinase activity"/>
    <property type="evidence" value="ECO:0007669"/>
    <property type="project" value="UniProtKB-KW"/>
</dbReference>
<proteinExistence type="predicted"/>
<dbReference type="InterPro" id="IPR000095">
    <property type="entry name" value="CRIB_dom"/>
</dbReference>
<dbReference type="Proteomes" id="UP000192247">
    <property type="component" value="Unassembled WGS sequence"/>
</dbReference>
<evidence type="ECO:0000259" key="2">
    <source>
        <dbReference type="Pfam" id="PF00786"/>
    </source>
</evidence>
<comment type="caution">
    <text evidence="3">The sequence shown here is derived from an EMBL/GenBank/DDBJ whole genome shotgun (WGS) entry which is preliminary data.</text>
</comment>
<dbReference type="InterPro" id="IPR036936">
    <property type="entry name" value="CRIB_dom_sf"/>
</dbReference>
<sequence>MNSLLSKLGINSSSSSSSNGNKKNAASSDDINISPPYKVFHTIHVKYNPASGAVEGLPPAWVRLLREANISKNEQQLNPQALAQALDFYEHNIKDSAAATKAKFLKKQSLEDTDDDGPPPPPPPKHANSQQQNGTPKPFKRTVVKELPVYDNIKPLTPPSRRPRDKDSDRKDSPPDLDKVNENQVDVPLTGVTERTKPALRPKKRQAMSDEEAIRRLRDAVDKGDPKIRYTLVSKVGCGCSRVGTHCPANCAGKICSTY</sequence>
<keyword evidence="4" id="KW-1185">Reference proteome</keyword>
<dbReference type="STRING" id="418985.A0A1V9Y1W0"/>
<dbReference type="InParanoid" id="A0A1V9Y1W0"/>
<feature type="region of interest" description="Disordered" evidence="1">
    <location>
        <begin position="109"/>
        <end position="206"/>
    </location>
</feature>
<feature type="compositionally biased region" description="Basic and acidic residues" evidence="1">
    <location>
        <begin position="162"/>
        <end position="181"/>
    </location>
</feature>
<accession>A0A1V9Y1W0</accession>
<dbReference type="Pfam" id="PF00786">
    <property type="entry name" value="PBD"/>
    <property type="match status" value="1"/>
</dbReference>
<keyword evidence="3" id="KW-0418">Kinase</keyword>
<dbReference type="Gene3D" id="3.90.810.10">
    <property type="entry name" value="CRIB domain"/>
    <property type="match status" value="1"/>
</dbReference>
<feature type="region of interest" description="Disordered" evidence="1">
    <location>
        <begin position="1"/>
        <end position="33"/>
    </location>
</feature>
<gene>
    <name evidence="3" type="ORF">BIW11_00117</name>
</gene>
<name>A0A1V9Y1W0_9ACAR</name>
<protein>
    <submittedName>
        <fullName evidence="3">Serine/threonine-protein kinase PAK 1-like</fullName>
    </submittedName>
</protein>
<keyword evidence="3" id="KW-0808">Transferase</keyword>